<dbReference type="AlphaFoldDB" id="A0A3N4MT71"/>
<dbReference type="Proteomes" id="UP000279089">
    <property type="component" value="Unassembled WGS sequence"/>
</dbReference>
<keyword evidence="2" id="KW-0378">Hydrolase</keyword>
<dbReference type="InterPro" id="IPR000073">
    <property type="entry name" value="AB_hydrolase_1"/>
</dbReference>
<keyword evidence="3" id="KW-1185">Reference proteome</keyword>
<reference evidence="3" key="1">
    <citation type="submission" date="2018-11" db="EMBL/GenBank/DDBJ databases">
        <title>Chitinophaga lutea sp.nov., isolate from arsenic contaminated soil.</title>
        <authorList>
            <person name="Zong Y."/>
        </authorList>
    </citation>
    <scope>NUCLEOTIDE SEQUENCE [LARGE SCALE GENOMIC DNA]</scope>
    <source>
        <strain evidence="3">YLT18</strain>
    </source>
</reference>
<evidence type="ECO:0000313" key="3">
    <source>
        <dbReference type="Proteomes" id="UP000279089"/>
    </source>
</evidence>
<sequence length="260" mass="29505">METNKKTILFVTGSFVTHHCWDEWKTYFEKKGYNTIAPPWPFKDGTAAELRARQPNDVDLATLTVSEVIDSYAKVASSLPEKPYIIGHSFGGMMTQVLNNRGLARAAVVIHSVPTLGVFPYEFTFLRSTWKSLGLFTSVRKTYLMSFKDWQYAFVNGMPLDQQQKGWEQLTIPESKTVSRGGLTSAAKVDYDKSHAPLLFVAGSEDQTIPAHLNRRNFKRYKRNGSVLEYKEFPGRNHFVLGQPGWEGNADYVADWIAKH</sequence>
<accession>A0A3N4MT71</accession>
<dbReference type="Gene3D" id="3.40.50.1820">
    <property type="entry name" value="alpha/beta hydrolase"/>
    <property type="match status" value="1"/>
</dbReference>
<gene>
    <name evidence="2" type="ORF">EG028_23135</name>
</gene>
<organism evidence="2 3">
    <name type="scientific">Chitinophaga barathri</name>
    <dbReference type="NCBI Taxonomy" id="1647451"/>
    <lineage>
        <taxon>Bacteria</taxon>
        <taxon>Pseudomonadati</taxon>
        <taxon>Bacteroidota</taxon>
        <taxon>Chitinophagia</taxon>
        <taxon>Chitinophagales</taxon>
        <taxon>Chitinophagaceae</taxon>
        <taxon>Chitinophaga</taxon>
    </lineage>
</organism>
<protein>
    <submittedName>
        <fullName evidence="2">Alpha/beta hydrolase</fullName>
    </submittedName>
</protein>
<dbReference type="GO" id="GO:0016787">
    <property type="term" value="F:hydrolase activity"/>
    <property type="evidence" value="ECO:0007669"/>
    <property type="project" value="UniProtKB-KW"/>
</dbReference>
<dbReference type="OrthoDB" id="9814966at2"/>
<evidence type="ECO:0000313" key="2">
    <source>
        <dbReference type="EMBL" id="RPD38613.1"/>
    </source>
</evidence>
<dbReference type="PANTHER" id="PTHR37017:SF11">
    <property type="entry name" value="ESTERASE_LIPASE_THIOESTERASE DOMAIN-CONTAINING PROTEIN"/>
    <property type="match status" value="1"/>
</dbReference>
<dbReference type="PANTHER" id="PTHR37017">
    <property type="entry name" value="AB HYDROLASE-1 DOMAIN-CONTAINING PROTEIN-RELATED"/>
    <property type="match status" value="1"/>
</dbReference>
<name>A0A3N4MT71_9BACT</name>
<dbReference type="EMBL" id="RMBX01000014">
    <property type="protein sequence ID" value="RPD38613.1"/>
    <property type="molecule type" value="Genomic_DNA"/>
</dbReference>
<dbReference type="Pfam" id="PF12697">
    <property type="entry name" value="Abhydrolase_6"/>
    <property type="match status" value="1"/>
</dbReference>
<dbReference type="InterPro" id="IPR052897">
    <property type="entry name" value="Sec-Metab_Biosynth_Hydrolase"/>
</dbReference>
<dbReference type="SUPFAM" id="SSF53474">
    <property type="entry name" value="alpha/beta-Hydrolases"/>
    <property type="match status" value="1"/>
</dbReference>
<proteinExistence type="predicted"/>
<dbReference type="RefSeq" id="WP_120518838.1">
    <property type="nucleotide sequence ID" value="NZ_QXZY01000014.1"/>
</dbReference>
<comment type="caution">
    <text evidence="2">The sequence shown here is derived from an EMBL/GenBank/DDBJ whole genome shotgun (WGS) entry which is preliminary data.</text>
</comment>
<dbReference type="InterPro" id="IPR029058">
    <property type="entry name" value="AB_hydrolase_fold"/>
</dbReference>
<feature type="domain" description="AB hydrolase-1" evidence="1">
    <location>
        <begin position="8"/>
        <end position="244"/>
    </location>
</feature>
<evidence type="ECO:0000259" key="1">
    <source>
        <dbReference type="Pfam" id="PF12697"/>
    </source>
</evidence>